<dbReference type="Proteomes" id="UP001057520">
    <property type="component" value="Chromosome"/>
</dbReference>
<evidence type="ECO:0000256" key="3">
    <source>
        <dbReference type="ARBA" id="ARBA00023125"/>
    </source>
</evidence>
<dbReference type="Pfam" id="PF00126">
    <property type="entry name" value="HTH_1"/>
    <property type="match status" value="1"/>
</dbReference>
<comment type="similarity">
    <text evidence="1">Belongs to the LysR transcriptional regulatory family.</text>
</comment>
<dbReference type="PROSITE" id="PS50931">
    <property type="entry name" value="HTH_LYSR"/>
    <property type="match status" value="1"/>
</dbReference>
<evidence type="ECO:0000256" key="2">
    <source>
        <dbReference type="ARBA" id="ARBA00023015"/>
    </source>
</evidence>
<reference evidence="6 7" key="1">
    <citation type="submission" date="2022-04" db="EMBL/GenBank/DDBJ databases">
        <title>Genome sequence of soybean root-associated Caulobacter segnis RL271.</title>
        <authorList>
            <person name="Longley R."/>
            <person name="Bonito G."/>
            <person name="Trigodet F."/>
            <person name="Crosson S."/>
            <person name="Fiebig A."/>
        </authorList>
    </citation>
    <scope>NUCLEOTIDE SEQUENCE [LARGE SCALE GENOMIC DNA]</scope>
    <source>
        <strain evidence="6 7">RL271</strain>
    </source>
</reference>
<dbReference type="InterPro" id="IPR005119">
    <property type="entry name" value="LysR_subst-bd"/>
</dbReference>
<evidence type="ECO:0000313" key="7">
    <source>
        <dbReference type="Proteomes" id="UP001057520"/>
    </source>
</evidence>
<evidence type="ECO:0000256" key="4">
    <source>
        <dbReference type="ARBA" id="ARBA00023163"/>
    </source>
</evidence>
<dbReference type="SUPFAM" id="SSF53850">
    <property type="entry name" value="Periplasmic binding protein-like II"/>
    <property type="match status" value="1"/>
</dbReference>
<organism evidence="6 7">
    <name type="scientific">Caulobacter segnis</name>
    <dbReference type="NCBI Taxonomy" id="88688"/>
    <lineage>
        <taxon>Bacteria</taxon>
        <taxon>Pseudomonadati</taxon>
        <taxon>Pseudomonadota</taxon>
        <taxon>Alphaproteobacteria</taxon>
        <taxon>Caulobacterales</taxon>
        <taxon>Caulobacteraceae</taxon>
        <taxon>Caulobacter</taxon>
    </lineage>
</organism>
<dbReference type="InterPro" id="IPR036390">
    <property type="entry name" value="WH_DNA-bd_sf"/>
</dbReference>
<dbReference type="InterPro" id="IPR036388">
    <property type="entry name" value="WH-like_DNA-bd_sf"/>
</dbReference>
<dbReference type="Gene3D" id="1.10.10.10">
    <property type="entry name" value="Winged helix-like DNA-binding domain superfamily/Winged helix DNA-binding domain"/>
    <property type="match status" value="1"/>
</dbReference>
<accession>A0ABY4ZQU1</accession>
<evidence type="ECO:0000313" key="6">
    <source>
        <dbReference type="EMBL" id="USQ95045.1"/>
    </source>
</evidence>
<keyword evidence="4" id="KW-0804">Transcription</keyword>
<keyword evidence="2" id="KW-0805">Transcription regulation</keyword>
<dbReference type="InterPro" id="IPR058163">
    <property type="entry name" value="LysR-type_TF_proteobact-type"/>
</dbReference>
<name>A0ABY4ZQU1_9CAUL</name>
<keyword evidence="3" id="KW-0238">DNA-binding</keyword>
<keyword evidence="7" id="KW-1185">Reference proteome</keyword>
<dbReference type="SUPFAM" id="SSF46785">
    <property type="entry name" value="Winged helix' DNA-binding domain"/>
    <property type="match status" value="1"/>
</dbReference>
<evidence type="ECO:0000259" key="5">
    <source>
        <dbReference type="PROSITE" id="PS50931"/>
    </source>
</evidence>
<proteinExistence type="inferred from homology"/>
<dbReference type="InterPro" id="IPR000847">
    <property type="entry name" value="LysR_HTH_N"/>
</dbReference>
<dbReference type="PANTHER" id="PTHR30537:SF5">
    <property type="entry name" value="HTH-TYPE TRANSCRIPTIONAL ACTIVATOR TTDR-RELATED"/>
    <property type="match status" value="1"/>
</dbReference>
<evidence type="ECO:0000256" key="1">
    <source>
        <dbReference type="ARBA" id="ARBA00009437"/>
    </source>
</evidence>
<feature type="domain" description="HTH lysR-type" evidence="5">
    <location>
        <begin position="1"/>
        <end position="59"/>
    </location>
</feature>
<sequence length="312" mass="33487">MDRIEAMRVFVAALDEGSLAGAARRLNRSPAAVSRAIAFLEDHVGVELLHRTTRTLRLSEAGGRYAPACRRILTDLEEADLAALGERSAPRGTLTISAPPISGEDILRPVVDAYLRAYPAVSVNLLLLDRPANLVEEGIDIALRVGQLPDSSLIATRVGGDVRRVVVASPRYLETHPRIAEPGDLAQHQIVTTTHFGHDTWVFPPAPGATIARSAHFKPRLVVNSVRAALASAVEGLGVTRLYAYHVAARVLDGSLRVVLRDAEPPSMPVHLITPQGRTSAPKVRAFLDFAAPRLKTAFASLAADAEVLASR</sequence>
<dbReference type="Pfam" id="PF03466">
    <property type="entry name" value="LysR_substrate"/>
    <property type="match status" value="1"/>
</dbReference>
<protein>
    <submittedName>
        <fullName evidence="6">LysR family transcriptional regulator</fullName>
    </submittedName>
</protein>
<dbReference type="Gene3D" id="3.40.190.290">
    <property type="match status" value="1"/>
</dbReference>
<gene>
    <name evidence="6" type="ORF">MZV50_21160</name>
</gene>
<dbReference type="EMBL" id="CP096040">
    <property type="protein sequence ID" value="USQ95045.1"/>
    <property type="molecule type" value="Genomic_DNA"/>
</dbReference>
<dbReference type="PANTHER" id="PTHR30537">
    <property type="entry name" value="HTH-TYPE TRANSCRIPTIONAL REGULATOR"/>
    <property type="match status" value="1"/>
</dbReference>